<proteinExistence type="predicted"/>
<dbReference type="Proteomes" id="UP000789845">
    <property type="component" value="Unassembled WGS sequence"/>
</dbReference>
<gene>
    <name evidence="1" type="ORF">NEOCIP111885_01762</name>
</gene>
<name>A0A9C7LB23_9BACI</name>
<sequence>MRASIDVYMIVNGTKSLKRGEWQVRDATEIPKVAYEWIMRIRRETGYYGKDSIIEKVIVDGDKNITFEVKEIDEAPLKW</sequence>
<accession>A0A9C7LB23</accession>
<evidence type="ECO:0000313" key="1">
    <source>
        <dbReference type="EMBL" id="CAG9608070.1"/>
    </source>
</evidence>
<dbReference type="EMBL" id="CAKJTG010000008">
    <property type="protein sequence ID" value="CAG9608070.1"/>
    <property type="molecule type" value="Genomic_DNA"/>
</dbReference>
<dbReference type="AlphaFoldDB" id="A0A9C7LB23"/>
<organism evidence="1 2">
    <name type="scientific">Pseudoneobacillus rhizosphaerae</name>
    <dbReference type="NCBI Taxonomy" id="2880968"/>
    <lineage>
        <taxon>Bacteria</taxon>
        <taxon>Bacillati</taxon>
        <taxon>Bacillota</taxon>
        <taxon>Bacilli</taxon>
        <taxon>Bacillales</taxon>
        <taxon>Bacillaceae</taxon>
        <taxon>Pseudoneobacillus</taxon>
    </lineage>
</organism>
<reference evidence="1" key="1">
    <citation type="submission" date="2021-10" db="EMBL/GenBank/DDBJ databases">
        <authorList>
            <person name="Criscuolo A."/>
        </authorList>
    </citation>
    <scope>NUCLEOTIDE SEQUENCE</scope>
    <source>
        <strain evidence="1">CIP111885</strain>
    </source>
</reference>
<keyword evidence="2" id="KW-1185">Reference proteome</keyword>
<comment type="caution">
    <text evidence="1">The sequence shown here is derived from an EMBL/GenBank/DDBJ whole genome shotgun (WGS) entry which is preliminary data.</text>
</comment>
<evidence type="ECO:0000313" key="2">
    <source>
        <dbReference type="Proteomes" id="UP000789845"/>
    </source>
</evidence>
<dbReference type="RefSeq" id="WP_230496318.1">
    <property type="nucleotide sequence ID" value="NZ_CAKJTG010000008.1"/>
</dbReference>
<protein>
    <submittedName>
        <fullName evidence="1">Uncharacterized protein</fullName>
    </submittedName>
</protein>